<reference evidence="2" key="2">
    <citation type="submission" date="2015-07" db="EMBL/GenBank/DDBJ databases">
        <authorList>
            <person name="Noorani M."/>
        </authorList>
    </citation>
    <scope>NUCLEOTIDE SEQUENCE</scope>
    <source>
        <strain evidence="2">Yugu1</strain>
    </source>
</reference>
<reference evidence="2" key="1">
    <citation type="journal article" date="2012" name="Nat. Biotechnol.">
        <title>Reference genome sequence of the model plant Setaria.</title>
        <authorList>
            <person name="Bennetzen J.L."/>
            <person name="Schmutz J."/>
            <person name="Wang H."/>
            <person name="Percifield R."/>
            <person name="Hawkins J."/>
            <person name="Pontaroli A.C."/>
            <person name="Estep M."/>
            <person name="Feng L."/>
            <person name="Vaughn J.N."/>
            <person name="Grimwood J."/>
            <person name="Jenkins J."/>
            <person name="Barry K."/>
            <person name="Lindquist E."/>
            <person name="Hellsten U."/>
            <person name="Deshpande S."/>
            <person name="Wang X."/>
            <person name="Wu X."/>
            <person name="Mitros T."/>
            <person name="Triplett J."/>
            <person name="Yang X."/>
            <person name="Ye C.Y."/>
            <person name="Mauro-Herrera M."/>
            <person name="Wang L."/>
            <person name="Li P."/>
            <person name="Sharma M."/>
            <person name="Sharma R."/>
            <person name="Ronald P.C."/>
            <person name="Panaud O."/>
            <person name="Kellogg E.A."/>
            <person name="Brutnell T.P."/>
            <person name="Doust A.N."/>
            <person name="Tuskan G.A."/>
            <person name="Rokhsar D."/>
            <person name="Devos K.M."/>
        </authorList>
    </citation>
    <scope>NUCLEOTIDE SEQUENCE [LARGE SCALE GENOMIC DNA]</scope>
    <source>
        <strain evidence="2">Yugu1</strain>
    </source>
</reference>
<feature type="compositionally biased region" description="Basic residues" evidence="1">
    <location>
        <begin position="51"/>
        <end position="60"/>
    </location>
</feature>
<evidence type="ECO:0000313" key="2">
    <source>
        <dbReference type="EMBL" id="RCV31235.1"/>
    </source>
</evidence>
<gene>
    <name evidence="2" type="ORF">SETIT_6G160200v2</name>
</gene>
<feature type="compositionally biased region" description="Low complexity" evidence="1">
    <location>
        <begin position="34"/>
        <end position="43"/>
    </location>
</feature>
<feature type="compositionally biased region" description="Basic and acidic residues" evidence="1">
    <location>
        <begin position="130"/>
        <end position="148"/>
    </location>
</feature>
<name>A0A368RM12_SETIT</name>
<dbReference type="AlphaFoldDB" id="A0A368RM12"/>
<evidence type="ECO:0000256" key="1">
    <source>
        <dbReference type="SAM" id="MobiDB-lite"/>
    </source>
</evidence>
<feature type="region of interest" description="Disordered" evidence="1">
    <location>
        <begin position="26"/>
        <end position="148"/>
    </location>
</feature>
<feature type="compositionally biased region" description="Basic residues" evidence="1">
    <location>
        <begin position="102"/>
        <end position="124"/>
    </location>
</feature>
<organism evidence="2">
    <name type="scientific">Setaria italica</name>
    <name type="common">Foxtail millet</name>
    <name type="synonym">Panicum italicum</name>
    <dbReference type="NCBI Taxonomy" id="4555"/>
    <lineage>
        <taxon>Eukaryota</taxon>
        <taxon>Viridiplantae</taxon>
        <taxon>Streptophyta</taxon>
        <taxon>Embryophyta</taxon>
        <taxon>Tracheophyta</taxon>
        <taxon>Spermatophyta</taxon>
        <taxon>Magnoliopsida</taxon>
        <taxon>Liliopsida</taxon>
        <taxon>Poales</taxon>
        <taxon>Poaceae</taxon>
        <taxon>PACMAD clade</taxon>
        <taxon>Panicoideae</taxon>
        <taxon>Panicodae</taxon>
        <taxon>Paniceae</taxon>
        <taxon>Cenchrinae</taxon>
        <taxon>Setaria</taxon>
    </lineage>
</organism>
<accession>A0A368RM12</accession>
<protein>
    <submittedName>
        <fullName evidence="2">Uncharacterized protein</fullName>
    </submittedName>
</protein>
<proteinExistence type="predicted"/>
<dbReference type="EMBL" id="CM003533">
    <property type="protein sequence ID" value="RCV31235.1"/>
    <property type="molecule type" value="Genomic_DNA"/>
</dbReference>
<sequence length="148" mass="15529">MHYTRPRTTTCAADGGARTRSSLLQARAAGSNHSASRAAEARAGAGGAKLQLRRRGRRAAQARGSLSWGRRGHGHRPGRPSGAGGGELAATASSREVCPAGRRGRAHGHGRRPGSPSRWRHRRACGAARGRNEEGGGEDGDGREKVER</sequence>